<keyword evidence="3" id="KW-1185">Reference proteome</keyword>
<sequence>MRRDAGATSTPCQTLGQSLLDLSERLTMTMDELKKKIKAQNKDAHLPIQEDHMLEQGSTGLVSSSRLPCSSLSPSPIPDPGIYPKADEKVSSNHAFF</sequence>
<accession>A0ABN8ZXD2</accession>
<evidence type="ECO:0000313" key="2">
    <source>
        <dbReference type="EMBL" id="CAI9178100.1"/>
    </source>
</evidence>
<protein>
    <submittedName>
        <fullName evidence="2">Uncharacterized protein</fullName>
    </submittedName>
</protein>
<dbReference type="Proteomes" id="UP001176941">
    <property type="component" value="Chromosome 7"/>
</dbReference>
<reference evidence="2" key="1">
    <citation type="submission" date="2023-04" db="EMBL/GenBank/DDBJ databases">
        <authorList>
            <consortium name="ELIXIR-Norway"/>
        </authorList>
    </citation>
    <scope>NUCLEOTIDE SEQUENCE [LARGE SCALE GENOMIC DNA]</scope>
</reference>
<name>A0ABN8ZXD2_RANTA</name>
<gene>
    <name evidence="2" type="ORF">MRATA1EN1_LOCUS27062</name>
</gene>
<feature type="region of interest" description="Disordered" evidence="1">
    <location>
        <begin position="57"/>
        <end position="97"/>
    </location>
</feature>
<dbReference type="EMBL" id="OX459943">
    <property type="protein sequence ID" value="CAI9178100.1"/>
    <property type="molecule type" value="Genomic_DNA"/>
</dbReference>
<evidence type="ECO:0000313" key="3">
    <source>
        <dbReference type="Proteomes" id="UP001176941"/>
    </source>
</evidence>
<feature type="compositionally biased region" description="Low complexity" evidence="1">
    <location>
        <begin position="61"/>
        <end position="74"/>
    </location>
</feature>
<organism evidence="2 3">
    <name type="scientific">Rangifer tarandus platyrhynchus</name>
    <name type="common">Svalbard reindeer</name>
    <dbReference type="NCBI Taxonomy" id="3082113"/>
    <lineage>
        <taxon>Eukaryota</taxon>
        <taxon>Metazoa</taxon>
        <taxon>Chordata</taxon>
        <taxon>Craniata</taxon>
        <taxon>Vertebrata</taxon>
        <taxon>Euteleostomi</taxon>
        <taxon>Mammalia</taxon>
        <taxon>Eutheria</taxon>
        <taxon>Laurasiatheria</taxon>
        <taxon>Artiodactyla</taxon>
        <taxon>Ruminantia</taxon>
        <taxon>Pecora</taxon>
        <taxon>Cervidae</taxon>
        <taxon>Odocoileinae</taxon>
        <taxon>Rangifer</taxon>
    </lineage>
</organism>
<evidence type="ECO:0000256" key="1">
    <source>
        <dbReference type="SAM" id="MobiDB-lite"/>
    </source>
</evidence>
<proteinExistence type="predicted"/>